<evidence type="ECO:0000313" key="5">
    <source>
        <dbReference type="Proteomes" id="UP000199103"/>
    </source>
</evidence>
<dbReference type="InterPro" id="IPR058245">
    <property type="entry name" value="NreC/VraR/RcsB-like_REC"/>
</dbReference>
<protein>
    <submittedName>
        <fullName evidence="4">Response regulator receiver domain-containing protein</fullName>
    </submittedName>
</protein>
<evidence type="ECO:0000256" key="1">
    <source>
        <dbReference type="ARBA" id="ARBA00023125"/>
    </source>
</evidence>
<dbReference type="CDD" id="cd17535">
    <property type="entry name" value="REC_NarL-like"/>
    <property type="match status" value="1"/>
</dbReference>
<reference evidence="4 5" key="1">
    <citation type="submission" date="2016-10" db="EMBL/GenBank/DDBJ databases">
        <authorList>
            <person name="de Groot N.N."/>
        </authorList>
    </citation>
    <scope>NUCLEOTIDE SEQUENCE [LARGE SCALE GENOMIC DNA]</scope>
    <source>
        <strain evidence="4 5">DSM 21800</strain>
    </source>
</reference>
<dbReference type="PANTHER" id="PTHR43214:SF43">
    <property type="entry name" value="TWO-COMPONENT RESPONSE REGULATOR"/>
    <property type="match status" value="1"/>
</dbReference>
<keyword evidence="5" id="KW-1185">Reference proteome</keyword>
<dbReference type="PROSITE" id="PS50110">
    <property type="entry name" value="RESPONSE_REGULATORY"/>
    <property type="match status" value="1"/>
</dbReference>
<gene>
    <name evidence="4" type="ORF">SAMN04489812_5051</name>
</gene>
<dbReference type="InterPro" id="IPR011006">
    <property type="entry name" value="CheY-like_superfamily"/>
</dbReference>
<dbReference type="Pfam" id="PF00072">
    <property type="entry name" value="Response_reg"/>
    <property type="match status" value="1"/>
</dbReference>
<dbReference type="GO" id="GO:0003677">
    <property type="term" value="F:DNA binding"/>
    <property type="evidence" value="ECO:0007669"/>
    <property type="project" value="UniProtKB-KW"/>
</dbReference>
<feature type="modified residue" description="4-aspartylphosphate" evidence="2">
    <location>
        <position position="70"/>
    </location>
</feature>
<sequence length="148" mass="15438">MNSQPNAPNSQPNAPGPIRLLLVEDHAQVAMALVAAFETVEDIDLVGTAGTIAEAVSLAAELGPDLVLLDRRLPDGDGVDAIAPLREHHPSGRVLIFTGEADRAIADRVRAAGGDGLVLKAGRLDNLLSTIHRVAAGEQSFDVGLLEQ</sequence>
<dbReference type="InterPro" id="IPR001789">
    <property type="entry name" value="Sig_transdc_resp-reg_receiver"/>
</dbReference>
<evidence type="ECO:0000259" key="3">
    <source>
        <dbReference type="PROSITE" id="PS50110"/>
    </source>
</evidence>
<dbReference type="Gene3D" id="3.40.50.2300">
    <property type="match status" value="1"/>
</dbReference>
<keyword evidence="2" id="KW-0597">Phosphoprotein</keyword>
<organism evidence="4 5">
    <name type="scientific">Microlunatus soli</name>
    <dbReference type="NCBI Taxonomy" id="630515"/>
    <lineage>
        <taxon>Bacteria</taxon>
        <taxon>Bacillati</taxon>
        <taxon>Actinomycetota</taxon>
        <taxon>Actinomycetes</taxon>
        <taxon>Propionibacteriales</taxon>
        <taxon>Propionibacteriaceae</taxon>
        <taxon>Microlunatus</taxon>
    </lineage>
</organism>
<dbReference type="Proteomes" id="UP000199103">
    <property type="component" value="Chromosome I"/>
</dbReference>
<dbReference type="PANTHER" id="PTHR43214">
    <property type="entry name" value="TWO-COMPONENT RESPONSE REGULATOR"/>
    <property type="match status" value="1"/>
</dbReference>
<dbReference type="RefSeq" id="WP_091528710.1">
    <property type="nucleotide sequence ID" value="NZ_LT629772.1"/>
</dbReference>
<accession>A0A1H1Z823</accession>
<dbReference type="EMBL" id="LT629772">
    <property type="protein sequence ID" value="SDT29921.1"/>
    <property type="molecule type" value="Genomic_DNA"/>
</dbReference>
<dbReference type="STRING" id="630515.SAMN04489812_5051"/>
<dbReference type="SUPFAM" id="SSF52172">
    <property type="entry name" value="CheY-like"/>
    <property type="match status" value="1"/>
</dbReference>
<dbReference type="OrthoDB" id="3526503at2"/>
<dbReference type="SMART" id="SM00448">
    <property type="entry name" value="REC"/>
    <property type="match status" value="1"/>
</dbReference>
<keyword evidence="1" id="KW-0238">DNA-binding</keyword>
<dbReference type="InterPro" id="IPR039420">
    <property type="entry name" value="WalR-like"/>
</dbReference>
<dbReference type="GO" id="GO:0000160">
    <property type="term" value="P:phosphorelay signal transduction system"/>
    <property type="evidence" value="ECO:0007669"/>
    <property type="project" value="InterPro"/>
</dbReference>
<proteinExistence type="predicted"/>
<feature type="domain" description="Response regulatory" evidence="3">
    <location>
        <begin position="19"/>
        <end position="135"/>
    </location>
</feature>
<evidence type="ECO:0000313" key="4">
    <source>
        <dbReference type="EMBL" id="SDT29921.1"/>
    </source>
</evidence>
<dbReference type="AlphaFoldDB" id="A0A1H1Z823"/>
<evidence type="ECO:0000256" key="2">
    <source>
        <dbReference type="PROSITE-ProRule" id="PRU00169"/>
    </source>
</evidence>
<name>A0A1H1Z823_9ACTN</name>